<organism evidence="4 5">
    <name type="scientific">Catenulispora acidiphila (strain DSM 44928 / JCM 14897 / NBRC 102108 / NRRL B-24433 / ID139908)</name>
    <dbReference type="NCBI Taxonomy" id="479433"/>
    <lineage>
        <taxon>Bacteria</taxon>
        <taxon>Bacillati</taxon>
        <taxon>Actinomycetota</taxon>
        <taxon>Actinomycetes</taxon>
        <taxon>Catenulisporales</taxon>
        <taxon>Catenulisporaceae</taxon>
        <taxon>Catenulispora</taxon>
    </lineage>
</organism>
<evidence type="ECO:0000256" key="1">
    <source>
        <dbReference type="ARBA" id="ARBA00001946"/>
    </source>
</evidence>
<evidence type="ECO:0000256" key="2">
    <source>
        <dbReference type="ARBA" id="ARBA00022801"/>
    </source>
</evidence>
<dbReference type="HOGENOM" id="CLU_062658_5_2_11"/>
<evidence type="ECO:0000259" key="3">
    <source>
        <dbReference type="PROSITE" id="PS51462"/>
    </source>
</evidence>
<dbReference type="KEGG" id="cai:Caci_6699"/>
<feature type="domain" description="Nudix hydrolase" evidence="3">
    <location>
        <begin position="75"/>
        <end position="205"/>
    </location>
</feature>
<dbReference type="STRING" id="479433.Caci_6699"/>
<sequence length="215" mass="23384">MSERSARCAATGSGVNATDSPAIEVNTVAEIAEAAETTDWRRLDSVVVLATPWFDVRQDAVIRPDGAADVYHHVATPGSVTVLPVAEDGRVLLTRQWIYTHGGVQWRLPAGTIERFDERPVAAARRELAEETGLRAARWVALGAVNGADSLTNHVDHVFVAQELTQGEAAREGGEADMALCWLSFEQALELVWSGQIRHAGSAYALMSFKHLREL</sequence>
<dbReference type="eggNOG" id="COG0494">
    <property type="taxonomic scope" value="Bacteria"/>
</dbReference>
<dbReference type="GO" id="GO:0005829">
    <property type="term" value="C:cytosol"/>
    <property type="evidence" value="ECO:0007669"/>
    <property type="project" value="TreeGrafter"/>
</dbReference>
<dbReference type="InterPro" id="IPR000086">
    <property type="entry name" value="NUDIX_hydrolase_dom"/>
</dbReference>
<dbReference type="SUPFAM" id="SSF55811">
    <property type="entry name" value="Nudix"/>
    <property type="match status" value="1"/>
</dbReference>
<evidence type="ECO:0000313" key="5">
    <source>
        <dbReference type="Proteomes" id="UP000000851"/>
    </source>
</evidence>
<dbReference type="InParanoid" id="C7Q052"/>
<name>C7Q052_CATAD</name>
<dbReference type="Proteomes" id="UP000000851">
    <property type="component" value="Chromosome"/>
</dbReference>
<protein>
    <submittedName>
        <fullName evidence="4">NUDIX hydrolase</fullName>
    </submittedName>
</protein>
<evidence type="ECO:0000313" key="4">
    <source>
        <dbReference type="EMBL" id="ACU75545.1"/>
    </source>
</evidence>
<comment type="cofactor">
    <cofactor evidence="1">
        <name>Mg(2+)</name>
        <dbReference type="ChEBI" id="CHEBI:18420"/>
    </cofactor>
</comment>
<reference evidence="4 5" key="1">
    <citation type="journal article" date="2009" name="Stand. Genomic Sci.">
        <title>Complete genome sequence of Catenulispora acidiphila type strain (ID 139908).</title>
        <authorList>
            <person name="Copeland A."/>
            <person name="Lapidus A."/>
            <person name="Glavina Del Rio T."/>
            <person name="Nolan M."/>
            <person name="Lucas S."/>
            <person name="Chen F."/>
            <person name="Tice H."/>
            <person name="Cheng J.F."/>
            <person name="Bruce D."/>
            <person name="Goodwin L."/>
            <person name="Pitluck S."/>
            <person name="Mikhailova N."/>
            <person name="Pati A."/>
            <person name="Ivanova N."/>
            <person name="Mavromatis K."/>
            <person name="Chen A."/>
            <person name="Palaniappan K."/>
            <person name="Chain P."/>
            <person name="Land M."/>
            <person name="Hauser L."/>
            <person name="Chang Y.J."/>
            <person name="Jeffries C.D."/>
            <person name="Chertkov O."/>
            <person name="Brettin T."/>
            <person name="Detter J.C."/>
            <person name="Han C."/>
            <person name="Ali Z."/>
            <person name="Tindall B.J."/>
            <person name="Goker M."/>
            <person name="Bristow J."/>
            <person name="Eisen J.A."/>
            <person name="Markowitz V."/>
            <person name="Hugenholtz P."/>
            <person name="Kyrpides N.C."/>
            <person name="Klenk H.P."/>
        </authorList>
    </citation>
    <scope>NUCLEOTIDE SEQUENCE [LARGE SCALE GENOMIC DNA]</scope>
    <source>
        <strain evidence="5">DSM 44928 / JCM 14897 / NBRC 102108 / NRRL B-24433 / ID139908</strain>
    </source>
</reference>
<dbReference type="EMBL" id="CP001700">
    <property type="protein sequence ID" value="ACU75545.1"/>
    <property type="molecule type" value="Genomic_DNA"/>
</dbReference>
<dbReference type="PANTHER" id="PTHR11839">
    <property type="entry name" value="UDP/ADP-SUGAR PYROPHOSPHATASE"/>
    <property type="match status" value="1"/>
</dbReference>
<dbReference type="OrthoDB" id="4206674at2"/>
<dbReference type="AlphaFoldDB" id="C7Q052"/>
<dbReference type="GO" id="GO:0019693">
    <property type="term" value="P:ribose phosphate metabolic process"/>
    <property type="evidence" value="ECO:0007669"/>
    <property type="project" value="TreeGrafter"/>
</dbReference>
<keyword evidence="5" id="KW-1185">Reference proteome</keyword>
<dbReference type="PANTHER" id="PTHR11839:SF18">
    <property type="entry name" value="NUDIX HYDROLASE DOMAIN-CONTAINING PROTEIN"/>
    <property type="match status" value="1"/>
</dbReference>
<dbReference type="InterPro" id="IPR015797">
    <property type="entry name" value="NUDIX_hydrolase-like_dom_sf"/>
</dbReference>
<dbReference type="GO" id="GO:0016787">
    <property type="term" value="F:hydrolase activity"/>
    <property type="evidence" value="ECO:0007669"/>
    <property type="project" value="UniProtKB-KW"/>
</dbReference>
<dbReference type="GO" id="GO:0006753">
    <property type="term" value="P:nucleoside phosphate metabolic process"/>
    <property type="evidence" value="ECO:0007669"/>
    <property type="project" value="TreeGrafter"/>
</dbReference>
<accession>C7Q052</accession>
<dbReference type="Gene3D" id="3.90.79.10">
    <property type="entry name" value="Nucleoside Triphosphate Pyrophosphohydrolase"/>
    <property type="match status" value="1"/>
</dbReference>
<gene>
    <name evidence="4" type="ordered locus">Caci_6699</name>
</gene>
<dbReference type="Pfam" id="PF00293">
    <property type="entry name" value="NUDIX"/>
    <property type="match status" value="1"/>
</dbReference>
<keyword evidence="2 4" id="KW-0378">Hydrolase</keyword>
<dbReference type="PROSITE" id="PS51462">
    <property type="entry name" value="NUDIX"/>
    <property type="match status" value="1"/>
</dbReference>
<proteinExistence type="predicted"/>